<evidence type="ECO:0000256" key="4">
    <source>
        <dbReference type="ARBA" id="ARBA00023136"/>
    </source>
</evidence>
<evidence type="ECO:0000313" key="7">
    <source>
        <dbReference type="Proteomes" id="UP001597261"/>
    </source>
</evidence>
<protein>
    <submittedName>
        <fullName evidence="6">Tellurite resistance/C4-dicarboxylate transporter family protein</fullName>
    </submittedName>
</protein>
<organism evidence="6 7">
    <name type="scientific">Streptomyces caeni</name>
    <dbReference type="NCBI Taxonomy" id="2307231"/>
    <lineage>
        <taxon>Bacteria</taxon>
        <taxon>Bacillati</taxon>
        <taxon>Actinomycetota</taxon>
        <taxon>Actinomycetes</taxon>
        <taxon>Kitasatosporales</taxon>
        <taxon>Streptomycetaceae</taxon>
        <taxon>Streptomyces</taxon>
    </lineage>
</organism>
<keyword evidence="7" id="KW-1185">Reference proteome</keyword>
<feature type="transmembrane region" description="Helical" evidence="5">
    <location>
        <begin position="102"/>
        <end position="122"/>
    </location>
</feature>
<feature type="transmembrane region" description="Helical" evidence="5">
    <location>
        <begin position="43"/>
        <end position="65"/>
    </location>
</feature>
<keyword evidence="2 5" id="KW-0812">Transmembrane</keyword>
<feature type="transmembrane region" description="Helical" evidence="5">
    <location>
        <begin position="20"/>
        <end position="37"/>
    </location>
</feature>
<dbReference type="InterPro" id="IPR004695">
    <property type="entry name" value="SLAC1/Mae1/Ssu1/TehA"/>
</dbReference>
<feature type="transmembrane region" description="Helical" evidence="5">
    <location>
        <begin position="160"/>
        <end position="181"/>
    </location>
</feature>
<evidence type="ECO:0000256" key="3">
    <source>
        <dbReference type="ARBA" id="ARBA00022989"/>
    </source>
</evidence>
<evidence type="ECO:0000256" key="5">
    <source>
        <dbReference type="SAM" id="Phobius"/>
    </source>
</evidence>
<feature type="transmembrane region" description="Helical" evidence="5">
    <location>
        <begin position="295"/>
        <end position="315"/>
    </location>
</feature>
<comment type="caution">
    <text evidence="6">The sequence shown here is derived from an EMBL/GenBank/DDBJ whole genome shotgun (WGS) entry which is preliminary data.</text>
</comment>
<dbReference type="CDD" id="cd09319">
    <property type="entry name" value="TDT_like_1"/>
    <property type="match status" value="1"/>
</dbReference>
<feature type="transmembrane region" description="Helical" evidence="5">
    <location>
        <begin position="234"/>
        <end position="253"/>
    </location>
</feature>
<feature type="transmembrane region" description="Helical" evidence="5">
    <location>
        <begin position="265"/>
        <end position="289"/>
    </location>
</feature>
<evidence type="ECO:0000313" key="6">
    <source>
        <dbReference type="EMBL" id="MFD1661594.1"/>
    </source>
</evidence>
<feature type="transmembrane region" description="Helical" evidence="5">
    <location>
        <begin position="193"/>
        <end position="214"/>
    </location>
</feature>
<proteinExistence type="predicted"/>
<comment type="subcellular location">
    <subcellularLocation>
        <location evidence="1">Membrane</location>
        <topology evidence="1">Multi-pass membrane protein</topology>
    </subcellularLocation>
</comment>
<sequence length="334" mass="34968">MSGTSALRTRWVRRPPATGAAVLATGILSVGLHLTGYEVLSRIVLALACSAWLGLVADAAVRLLWLRGPWEPARAGSPTALTPVAATTVLGARVSLLGAQRLAGALLALAVALWAGLVYPVLRRGERHRPGVVFLGCVATQGISALAAVIAAAVGMAWPAHLALVFFWLGLVFYLVGLWRFDPRQLLTGAGDHWIAGGGLAISTLAGSQLVAAAHHGPYLWSNDDDGVLRATTGALLVLSFAWYGVLVVAEALRPRLGYDAPRWATVFTLGMTAVATLSVASSLGTPWLRGPGRVLLWIAAAVWCAVLAGAAHAVTRSLSSPDEAQDVRPREPR</sequence>
<dbReference type="Pfam" id="PF03595">
    <property type="entry name" value="SLAC1"/>
    <property type="match status" value="1"/>
</dbReference>
<reference evidence="7" key="1">
    <citation type="journal article" date="2019" name="Int. J. Syst. Evol. Microbiol.">
        <title>The Global Catalogue of Microorganisms (GCM) 10K type strain sequencing project: providing services to taxonomists for standard genome sequencing and annotation.</title>
        <authorList>
            <consortium name="The Broad Institute Genomics Platform"/>
            <consortium name="The Broad Institute Genome Sequencing Center for Infectious Disease"/>
            <person name="Wu L."/>
            <person name="Ma J."/>
        </authorList>
    </citation>
    <scope>NUCLEOTIDE SEQUENCE [LARGE SCALE GENOMIC DNA]</scope>
    <source>
        <strain evidence="7">CGMCC 1.12470</strain>
    </source>
</reference>
<feature type="transmembrane region" description="Helical" evidence="5">
    <location>
        <begin position="134"/>
        <end position="154"/>
    </location>
</feature>
<dbReference type="EMBL" id="JBHUDX010000080">
    <property type="protein sequence ID" value="MFD1661594.1"/>
    <property type="molecule type" value="Genomic_DNA"/>
</dbReference>
<dbReference type="Proteomes" id="UP001597261">
    <property type="component" value="Unassembled WGS sequence"/>
</dbReference>
<evidence type="ECO:0000256" key="1">
    <source>
        <dbReference type="ARBA" id="ARBA00004141"/>
    </source>
</evidence>
<keyword evidence="3 5" id="KW-1133">Transmembrane helix</keyword>
<accession>A0ABW4IW19</accession>
<dbReference type="InterPro" id="IPR038665">
    <property type="entry name" value="Voltage-dep_anion_channel_sf"/>
</dbReference>
<dbReference type="Gene3D" id="1.50.10.150">
    <property type="entry name" value="Voltage-dependent anion channel"/>
    <property type="match status" value="1"/>
</dbReference>
<name>A0ABW4IW19_9ACTN</name>
<evidence type="ECO:0000256" key="2">
    <source>
        <dbReference type="ARBA" id="ARBA00022692"/>
    </source>
</evidence>
<dbReference type="RefSeq" id="WP_381087734.1">
    <property type="nucleotide sequence ID" value="NZ_JBHUDX010000080.1"/>
</dbReference>
<keyword evidence="4 5" id="KW-0472">Membrane</keyword>
<gene>
    <name evidence="6" type="ORF">ACFSL4_26160</name>
</gene>